<reference evidence="3" key="1">
    <citation type="submission" date="2016-10" db="EMBL/GenBank/DDBJ databases">
        <authorList>
            <person name="Varghese N."/>
            <person name="Submissions S."/>
        </authorList>
    </citation>
    <scope>NUCLEOTIDE SEQUENCE [LARGE SCALE GENOMIC DNA]</scope>
    <source>
        <strain evidence="3">DSM 13234</strain>
    </source>
</reference>
<dbReference type="OrthoDB" id="7353353at2"/>
<evidence type="ECO:0000256" key="1">
    <source>
        <dbReference type="SAM" id="SignalP"/>
    </source>
</evidence>
<evidence type="ECO:0008006" key="4">
    <source>
        <dbReference type="Google" id="ProtNLM"/>
    </source>
</evidence>
<dbReference type="Proteomes" id="UP000182983">
    <property type="component" value="Unassembled WGS sequence"/>
</dbReference>
<organism evidence="2 3">
    <name type="scientific">Magnetospirillum fulvum</name>
    <name type="common">Rhodospirillum fulvum</name>
    <dbReference type="NCBI Taxonomy" id="1082"/>
    <lineage>
        <taxon>Bacteria</taxon>
        <taxon>Pseudomonadati</taxon>
        <taxon>Pseudomonadota</taxon>
        <taxon>Alphaproteobacteria</taxon>
        <taxon>Rhodospirillales</taxon>
        <taxon>Rhodospirillaceae</taxon>
        <taxon>Magnetospirillum</taxon>
    </lineage>
</organism>
<sequence length="157" mass="17606">MARVLVLVLLSLAVLSAPVAAAPKPKKCFTLPELTAEREVRHGIYLREASRRCQGRFLPDSVKTWDTFEEANGAKFRAAVARRLKAWQREFPADWQAKQNHADGSIVTYARNHPLTEGFCENIGELLTMITKRGYGGFSAQTKIIKNEVVQAYKACQ</sequence>
<feature type="signal peptide" evidence="1">
    <location>
        <begin position="1"/>
        <end position="21"/>
    </location>
</feature>
<dbReference type="RefSeq" id="WP_074769893.1">
    <property type="nucleotide sequence ID" value="NZ_FNWO01000014.1"/>
</dbReference>
<keyword evidence="1" id="KW-0732">Signal</keyword>
<feature type="chain" id="PRO_5010292850" description="Lysozyme inhibitor LprI N-terminal domain-containing protein" evidence="1">
    <location>
        <begin position="22"/>
        <end position="157"/>
    </location>
</feature>
<name>A0A1H6JAV6_MAGFU</name>
<keyword evidence="3" id="KW-1185">Reference proteome</keyword>
<evidence type="ECO:0000313" key="3">
    <source>
        <dbReference type="Proteomes" id="UP000182983"/>
    </source>
</evidence>
<gene>
    <name evidence="2" type="ORF">SAMN04244559_02936</name>
</gene>
<protein>
    <recommendedName>
        <fullName evidence="4">Lysozyme inhibitor LprI N-terminal domain-containing protein</fullName>
    </recommendedName>
</protein>
<proteinExistence type="predicted"/>
<dbReference type="AlphaFoldDB" id="A0A1H6JAV6"/>
<dbReference type="EMBL" id="FNWO01000014">
    <property type="protein sequence ID" value="SEH55936.1"/>
    <property type="molecule type" value="Genomic_DNA"/>
</dbReference>
<evidence type="ECO:0000313" key="2">
    <source>
        <dbReference type="EMBL" id="SEH55936.1"/>
    </source>
</evidence>
<accession>A0A1H6JAV6</accession>